<sequence>MTKLLLLTHGCWGEELIKSAELVVGEIRDAEAFALEPEDALADYMEKIRVVIEKSKGQDILLISDLNGGTTSNVAAVFSKTYENVHALCGLGMEMLIAAEELREELSGKKLAKEVLSWGREKNRDLEE</sequence>
<dbReference type="GeneID" id="69469803"/>
<dbReference type="PROSITE" id="PS51096">
    <property type="entry name" value="PTS_EIIA_TYPE_4"/>
    <property type="match status" value="1"/>
</dbReference>
<dbReference type="EMBL" id="CACRSQ010000007">
    <property type="protein sequence ID" value="VYT31636.1"/>
    <property type="molecule type" value="Genomic_DNA"/>
</dbReference>
<evidence type="ECO:0000313" key="2">
    <source>
        <dbReference type="EMBL" id="VYT31636.1"/>
    </source>
</evidence>
<dbReference type="RefSeq" id="WP_006568730.1">
    <property type="nucleotide sequence ID" value="NZ_BAABRZ010000002.1"/>
</dbReference>
<accession>A0A6N2VX33</accession>
<dbReference type="PANTHER" id="PTHR33799">
    <property type="entry name" value="PTS PERMEASE-RELATED-RELATED"/>
    <property type="match status" value="1"/>
</dbReference>
<keyword evidence="1" id="KW-0808">Transferase</keyword>
<dbReference type="GO" id="GO:0016020">
    <property type="term" value="C:membrane"/>
    <property type="evidence" value="ECO:0007669"/>
    <property type="project" value="InterPro"/>
</dbReference>
<organism evidence="2">
    <name type="scientific">Anaerostipes caccae</name>
    <dbReference type="NCBI Taxonomy" id="105841"/>
    <lineage>
        <taxon>Bacteria</taxon>
        <taxon>Bacillati</taxon>
        <taxon>Bacillota</taxon>
        <taxon>Clostridia</taxon>
        <taxon>Lachnospirales</taxon>
        <taxon>Lachnospiraceae</taxon>
        <taxon>Anaerostipes</taxon>
    </lineage>
</organism>
<dbReference type="SUPFAM" id="SSF53062">
    <property type="entry name" value="PTS system fructose IIA component-like"/>
    <property type="match status" value="1"/>
</dbReference>
<dbReference type="InterPro" id="IPR051471">
    <property type="entry name" value="Bacterial_PTS_sugar_comp"/>
</dbReference>
<dbReference type="GO" id="GO:0009401">
    <property type="term" value="P:phosphoenolpyruvate-dependent sugar phosphotransferase system"/>
    <property type="evidence" value="ECO:0007669"/>
    <property type="project" value="InterPro"/>
</dbReference>
<dbReference type="InterPro" id="IPR036662">
    <property type="entry name" value="PTS_EIIA_man-typ_sf"/>
</dbReference>
<dbReference type="Gene3D" id="3.40.50.510">
    <property type="entry name" value="Phosphotransferase system, mannose-type IIA component"/>
    <property type="match status" value="1"/>
</dbReference>
<dbReference type="InterPro" id="IPR004701">
    <property type="entry name" value="PTS_EIIA_man-typ"/>
</dbReference>
<name>A0A6N2VX33_9FIRM</name>
<dbReference type="AlphaFoldDB" id="A0A6N2VX33"/>
<gene>
    <name evidence="2" type="ORF">ACLFYP115_02653</name>
</gene>
<dbReference type="Pfam" id="PF03610">
    <property type="entry name" value="EIIA-man"/>
    <property type="match status" value="1"/>
</dbReference>
<dbReference type="GO" id="GO:0016740">
    <property type="term" value="F:transferase activity"/>
    <property type="evidence" value="ECO:0007669"/>
    <property type="project" value="UniProtKB-KW"/>
</dbReference>
<dbReference type="PANTHER" id="PTHR33799:SF1">
    <property type="entry name" value="PTS SYSTEM MANNOSE-SPECIFIC EIIAB COMPONENT-RELATED"/>
    <property type="match status" value="1"/>
</dbReference>
<proteinExistence type="predicted"/>
<protein>
    <submittedName>
        <fullName evidence="2">PTS system fructose IIA component</fullName>
    </submittedName>
</protein>
<evidence type="ECO:0000256" key="1">
    <source>
        <dbReference type="ARBA" id="ARBA00022679"/>
    </source>
</evidence>
<reference evidence="2" key="1">
    <citation type="submission" date="2019-11" db="EMBL/GenBank/DDBJ databases">
        <authorList>
            <person name="Feng L."/>
        </authorList>
    </citation>
    <scope>NUCLEOTIDE SEQUENCE</scope>
    <source>
        <strain evidence="2">AcaccaeLFYP115</strain>
    </source>
</reference>